<reference evidence="12" key="1">
    <citation type="journal article" date="2014" name="Genome Announc.">
        <title>Genome sequence of the yeast Cyberlindnera fabianii (Hansenula fabianii).</title>
        <authorList>
            <person name="Freel K.C."/>
            <person name="Sarilar V."/>
            <person name="Neuveglise C."/>
            <person name="Devillers H."/>
            <person name="Friedrich A."/>
            <person name="Schacherer J."/>
        </authorList>
    </citation>
    <scope>NUCLEOTIDE SEQUENCE</scope>
    <source>
        <strain evidence="12">YJS4271</strain>
    </source>
</reference>
<evidence type="ECO:0000256" key="7">
    <source>
        <dbReference type="ARBA" id="ARBA00022989"/>
    </source>
</evidence>
<dbReference type="AlphaFoldDB" id="A0A061AJF5"/>
<dbReference type="PRINTS" id="PR00926">
    <property type="entry name" value="MITOCARRIER"/>
</dbReference>
<keyword evidence="5" id="KW-0677">Repeat</keyword>
<evidence type="ECO:0000256" key="1">
    <source>
        <dbReference type="ARBA" id="ARBA00004448"/>
    </source>
</evidence>
<name>A0A061AJF5_CYBFA</name>
<sequence length="320" mass="35019">MPISSEKIVSIMPDTDHHTSPAVMPGPDLEVDYEALPESATMTAQLAAGAFAGIMEHSVMFPVDAIKTRMQSMNHPNSYTGVLSAITKISSTEGSMALFKGLSSMVLGAGPAHAVYFATYEFVKRHLIKDEDKDQLNLIKTATAGSSATIVADALMNPFDTLKQRMQLGCNRLPMAQLAKHMYKTEGFKSFYYSYPTTISMNVPFAAMNFVIYETSTKLLNPSNRYDPLIHCFCGGLSGATCAALTTPLDCIKTLLQTRGESTNALVRSSNTLSKAAKTIYQIHGWTGFWRGLRPRVIANIPATAISWTAYELAKHWLLD</sequence>
<dbReference type="Pfam" id="PF00153">
    <property type="entry name" value="Mito_carr"/>
    <property type="match status" value="3"/>
</dbReference>
<dbReference type="GO" id="GO:0015093">
    <property type="term" value="F:ferrous iron transmembrane transporter activity"/>
    <property type="evidence" value="ECO:0007669"/>
    <property type="project" value="TreeGrafter"/>
</dbReference>
<dbReference type="GO" id="GO:0048250">
    <property type="term" value="P:iron import into the mitochondrion"/>
    <property type="evidence" value="ECO:0007669"/>
    <property type="project" value="TreeGrafter"/>
</dbReference>
<dbReference type="OrthoDB" id="43906at2759"/>
<proteinExistence type="inferred from homology"/>
<gene>
    <name evidence="12" type="ORF">CYFA0S_01e15038g</name>
</gene>
<evidence type="ECO:0000256" key="6">
    <source>
        <dbReference type="ARBA" id="ARBA00022792"/>
    </source>
</evidence>
<evidence type="ECO:0000256" key="10">
    <source>
        <dbReference type="PROSITE-ProRule" id="PRU00282"/>
    </source>
</evidence>
<evidence type="ECO:0000256" key="8">
    <source>
        <dbReference type="ARBA" id="ARBA00023128"/>
    </source>
</evidence>
<feature type="repeat" description="Solcar" evidence="10">
    <location>
        <begin position="136"/>
        <end position="219"/>
    </location>
</feature>
<evidence type="ECO:0000256" key="11">
    <source>
        <dbReference type="RuleBase" id="RU000488"/>
    </source>
</evidence>
<dbReference type="GO" id="GO:0005743">
    <property type="term" value="C:mitochondrial inner membrane"/>
    <property type="evidence" value="ECO:0007669"/>
    <property type="project" value="UniProtKB-SubCell"/>
</dbReference>
<evidence type="ECO:0000313" key="12">
    <source>
        <dbReference type="EMBL" id="CDR37690.1"/>
    </source>
</evidence>
<keyword evidence="8" id="KW-0496">Mitochondrion</keyword>
<feature type="repeat" description="Solcar" evidence="10">
    <location>
        <begin position="40"/>
        <end position="126"/>
    </location>
</feature>
<dbReference type="EMBL" id="LK052886">
    <property type="protein sequence ID" value="CDR37690.1"/>
    <property type="molecule type" value="Genomic_DNA"/>
</dbReference>
<dbReference type="InterPro" id="IPR002067">
    <property type="entry name" value="MCP"/>
</dbReference>
<keyword evidence="7" id="KW-1133">Transmembrane helix</keyword>
<protein>
    <submittedName>
        <fullName evidence="12">CYFA0S01e15038g1_1</fullName>
    </submittedName>
</protein>
<keyword evidence="3 11" id="KW-0813">Transport</keyword>
<keyword evidence="6" id="KW-0999">Mitochondrion inner membrane</keyword>
<dbReference type="InterPro" id="IPR023395">
    <property type="entry name" value="MCP_dom_sf"/>
</dbReference>
<organism evidence="12">
    <name type="scientific">Cyberlindnera fabianii</name>
    <name type="common">Yeast</name>
    <name type="synonym">Hansenula fabianii</name>
    <dbReference type="NCBI Taxonomy" id="36022"/>
    <lineage>
        <taxon>Eukaryota</taxon>
        <taxon>Fungi</taxon>
        <taxon>Dikarya</taxon>
        <taxon>Ascomycota</taxon>
        <taxon>Saccharomycotina</taxon>
        <taxon>Saccharomycetes</taxon>
        <taxon>Phaffomycetales</taxon>
        <taxon>Phaffomycetaceae</taxon>
        <taxon>Cyberlindnera</taxon>
    </lineage>
</organism>
<evidence type="ECO:0000256" key="9">
    <source>
        <dbReference type="ARBA" id="ARBA00023136"/>
    </source>
</evidence>
<dbReference type="InterPro" id="IPR018108">
    <property type="entry name" value="MCP_transmembrane"/>
</dbReference>
<evidence type="ECO:0000256" key="2">
    <source>
        <dbReference type="ARBA" id="ARBA00006375"/>
    </source>
</evidence>
<keyword evidence="4 10" id="KW-0812">Transmembrane</keyword>
<dbReference type="Gene3D" id="1.50.40.10">
    <property type="entry name" value="Mitochondrial carrier domain"/>
    <property type="match status" value="2"/>
</dbReference>
<comment type="similarity">
    <text evidence="2 11">Belongs to the mitochondrial carrier (TC 2.A.29) family.</text>
</comment>
<dbReference type="PANTHER" id="PTHR45758">
    <property type="entry name" value="MITOFERRIN-1-RELATED"/>
    <property type="match status" value="1"/>
</dbReference>
<dbReference type="VEuPathDB" id="FungiDB:BON22_0876"/>
<accession>A0A061AJF5</accession>
<dbReference type="SUPFAM" id="SSF103506">
    <property type="entry name" value="Mitochondrial carrier"/>
    <property type="match status" value="1"/>
</dbReference>
<dbReference type="PhylomeDB" id="A0A061AJF5"/>
<evidence type="ECO:0000256" key="5">
    <source>
        <dbReference type="ARBA" id="ARBA00022737"/>
    </source>
</evidence>
<dbReference type="PROSITE" id="PS50920">
    <property type="entry name" value="SOLCAR"/>
    <property type="match status" value="3"/>
</dbReference>
<feature type="repeat" description="Solcar" evidence="10">
    <location>
        <begin position="226"/>
        <end position="317"/>
    </location>
</feature>
<evidence type="ECO:0000256" key="4">
    <source>
        <dbReference type="ARBA" id="ARBA00022692"/>
    </source>
</evidence>
<comment type="subcellular location">
    <subcellularLocation>
        <location evidence="1">Mitochondrion inner membrane</location>
        <topology evidence="1">Multi-pass membrane protein</topology>
    </subcellularLocation>
</comment>
<evidence type="ECO:0000256" key="3">
    <source>
        <dbReference type="ARBA" id="ARBA00022448"/>
    </source>
</evidence>
<dbReference type="PANTHER" id="PTHR45758:SF4">
    <property type="entry name" value="MITOFERRIN-1"/>
    <property type="match status" value="1"/>
</dbReference>
<keyword evidence="9 10" id="KW-0472">Membrane</keyword>